<dbReference type="InterPro" id="IPR011664">
    <property type="entry name" value="Abi_system_AbiD/AbiF-like"/>
</dbReference>
<gene>
    <name evidence="1" type="ORF">CO690_06110</name>
</gene>
<protein>
    <submittedName>
        <fullName evidence="1">Abortive phage resistance protein</fullName>
    </submittedName>
</protein>
<dbReference type="RefSeq" id="WP_096740939.1">
    <property type="nucleotide sequence ID" value="NZ_CP023510.1"/>
</dbReference>
<dbReference type="EMBL" id="CP023510">
    <property type="protein sequence ID" value="ATF63274.1"/>
    <property type="molecule type" value="Genomic_DNA"/>
</dbReference>
<dbReference type="AlphaFoldDB" id="A0A291DFT6"/>
<reference evidence="2" key="1">
    <citation type="submission" date="2017-09" db="EMBL/GenBank/DDBJ databases">
        <title>FDA dAtabase for Regulatory Grade micrObial Sequences (FDA-ARGOS): Supporting development and validation of Infectious Disease Dx tests.</title>
        <authorList>
            <person name="Minogue T."/>
            <person name="Wolcott M."/>
            <person name="Wasieloski L."/>
            <person name="Aguilar W."/>
            <person name="Moore D."/>
            <person name="Tallon L."/>
            <person name="Sadzewicz L."/>
            <person name="Ott S."/>
            <person name="Zhao X."/>
            <person name="Nagaraj S."/>
            <person name="Vavikolanu K."/>
            <person name="Aluvathingal J."/>
            <person name="Nadendla S."/>
            <person name="Sichtig H."/>
        </authorList>
    </citation>
    <scope>NUCLEOTIDE SEQUENCE [LARGE SCALE GENOMIC DNA]</scope>
    <source>
        <strain evidence="2">FDAARGOS_369</strain>
    </source>
</reference>
<name>A0A291DFT6_9MICC</name>
<evidence type="ECO:0000313" key="1">
    <source>
        <dbReference type="EMBL" id="ATF63274.1"/>
    </source>
</evidence>
<dbReference type="Pfam" id="PF07751">
    <property type="entry name" value="Abi_2"/>
    <property type="match status" value="1"/>
</dbReference>
<organism evidence="1 2">
    <name type="scientific">Rothia mucilaginosa</name>
    <dbReference type="NCBI Taxonomy" id="43675"/>
    <lineage>
        <taxon>Bacteria</taxon>
        <taxon>Bacillati</taxon>
        <taxon>Actinomycetota</taxon>
        <taxon>Actinomycetes</taxon>
        <taxon>Micrococcales</taxon>
        <taxon>Micrococcaceae</taxon>
        <taxon>Rothia</taxon>
    </lineage>
</organism>
<sequence length="321" mass="37166">MFSSVKPFKSYEQQVGILQERGMLVGSQERAVYVLERVSYYRLSGYYYSFRRSSGSGQRLDTFIPGTVFEDIVALYEYDRNLRSIAFSYFSQFEVYLRSRLGNLLGEVDPLIYEDETRCDLQGSKRRTAWSRFTRKSEQLIRTSEEEFVKHHREQYGGKLPVWVVVEVLDLGALQNLYLVSPPNIRRDIAKALGCTDPQLETWINSLRVMRNICAHQSRFYNKLHPEPRLPRVLRGGRVESPEIREVVDLFGVPQAEENHKMCKTFGMLTLLKYLMNQGGIGDTESLTQILKERPDISVPGVDVSRAMGIPQGWEETRLWS</sequence>
<dbReference type="Proteomes" id="UP000218628">
    <property type="component" value="Chromosome"/>
</dbReference>
<accession>A0A291DFT6</accession>
<proteinExistence type="predicted"/>
<evidence type="ECO:0000313" key="2">
    <source>
        <dbReference type="Proteomes" id="UP000218628"/>
    </source>
</evidence>